<dbReference type="GO" id="GO:0051301">
    <property type="term" value="P:cell division"/>
    <property type="evidence" value="ECO:0007669"/>
    <property type="project" value="UniProtKB-KW"/>
</dbReference>
<dbReference type="STRING" id="351627.Csac_0927"/>
<dbReference type="PANTHER" id="PTHR37820">
    <property type="entry name" value="CELL DIVISION PROTEIN DIVIB"/>
    <property type="match status" value="1"/>
</dbReference>
<dbReference type="HOGENOM" id="CLU_047677_4_2_9"/>
<dbReference type="InterPro" id="IPR050487">
    <property type="entry name" value="FtsQ_DivIB"/>
</dbReference>
<evidence type="ECO:0000256" key="2">
    <source>
        <dbReference type="ARBA" id="ARBA00022475"/>
    </source>
</evidence>
<keyword evidence="11" id="KW-1185">Reference proteome</keyword>
<dbReference type="InterPro" id="IPR034746">
    <property type="entry name" value="POTRA"/>
</dbReference>
<evidence type="ECO:0000313" key="10">
    <source>
        <dbReference type="EMBL" id="ABP66541.1"/>
    </source>
</evidence>
<dbReference type="PANTHER" id="PTHR37820:SF1">
    <property type="entry name" value="CELL DIVISION PROTEIN FTSQ"/>
    <property type="match status" value="1"/>
</dbReference>
<keyword evidence="4 8" id="KW-0812">Transmembrane</keyword>
<evidence type="ECO:0000256" key="3">
    <source>
        <dbReference type="ARBA" id="ARBA00022618"/>
    </source>
</evidence>
<keyword evidence="5 8" id="KW-1133">Transmembrane helix</keyword>
<dbReference type="Proteomes" id="UP000000256">
    <property type="component" value="Chromosome"/>
</dbReference>
<evidence type="ECO:0000256" key="7">
    <source>
        <dbReference type="ARBA" id="ARBA00023306"/>
    </source>
</evidence>
<dbReference type="PROSITE" id="PS51779">
    <property type="entry name" value="POTRA"/>
    <property type="match status" value="1"/>
</dbReference>
<dbReference type="eggNOG" id="COG1589">
    <property type="taxonomic scope" value="Bacteria"/>
</dbReference>
<protein>
    <submittedName>
        <fullName evidence="10">Polypeptide-transport-associated domain protein, FtsQ-type</fullName>
    </submittedName>
</protein>
<keyword evidence="2" id="KW-1003">Cell membrane</keyword>
<evidence type="ECO:0000256" key="4">
    <source>
        <dbReference type="ARBA" id="ARBA00022692"/>
    </source>
</evidence>
<evidence type="ECO:0000256" key="1">
    <source>
        <dbReference type="ARBA" id="ARBA00004370"/>
    </source>
</evidence>
<reference evidence="10 11" key="1">
    <citation type="journal article" date="2008" name="Appl. Environ. Microbiol.">
        <title>Hydrogenomics of the extremely thermophilic bacterium Caldicellulosiruptor saccharolyticus.</title>
        <authorList>
            <person name="van de Werken H.J."/>
            <person name="Verhaart M.R."/>
            <person name="VanFossen A.L."/>
            <person name="Willquist K."/>
            <person name="Lewis D.L."/>
            <person name="Nichols J.D."/>
            <person name="Goorissen H.P."/>
            <person name="Mongodin E.F."/>
            <person name="Nelson K.E."/>
            <person name="van Niel E.W."/>
            <person name="Stams A.J."/>
            <person name="Ward D.E."/>
            <person name="de Vos W.M."/>
            <person name="van der Oost J."/>
            <person name="Kelly R.M."/>
            <person name="Kengen S.W."/>
        </authorList>
    </citation>
    <scope>NUCLEOTIDE SEQUENCE [LARGE SCALE GENOMIC DNA]</scope>
    <source>
        <strain evidence="11">ATCC 43494 / DSM 8903 / Tp8T 6331</strain>
    </source>
</reference>
<feature type="domain" description="POTRA" evidence="9">
    <location>
        <begin position="51"/>
        <end position="121"/>
    </location>
</feature>
<accession>A4XI06</accession>
<dbReference type="EMBL" id="CP000679">
    <property type="protein sequence ID" value="ABP66541.1"/>
    <property type="molecule type" value="Genomic_DNA"/>
</dbReference>
<evidence type="ECO:0000256" key="8">
    <source>
        <dbReference type="SAM" id="Phobius"/>
    </source>
</evidence>
<keyword evidence="6 8" id="KW-0472">Membrane</keyword>
<evidence type="ECO:0000313" key="11">
    <source>
        <dbReference type="Proteomes" id="UP000000256"/>
    </source>
</evidence>
<keyword evidence="3" id="KW-0132">Cell division</keyword>
<organism evidence="10 11">
    <name type="scientific">Caldicellulosiruptor saccharolyticus (strain ATCC 43494 / DSM 8903 / Tp8T 6331)</name>
    <dbReference type="NCBI Taxonomy" id="351627"/>
    <lineage>
        <taxon>Bacteria</taxon>
        <taxon>Bacillati</taxon>
        <taxon>Bacillota</taxon>
        <taxon>Bacillota incertae sedis</taxon>
        <taxon>Caldicellulosiruptorales</taxon>
        <taxon>Caldicellulosiruptoraceae</taxon>
        <taxon>Caldicellulosiruptor</taxon>
    </lineage>
</organism>
<name>A4XI06_CALS8</name>
<comment type="subcellular location">
    <subcellularLocation>
        <location evidence="1">Membrane</location>
    </subcellularLocation>
</comment>
<gene>
    <name evidence="10" type="ordered locus">Csac_0927</name>
</gene>
<dbReference type="KEGG" id="csc:Csac_0927"/>
<evidence type="ECO:0000259" key="9">
    <source>
        <dbReference type="PROSITE" id="PS51779"/>
    </source>
</evidence>
<evidence type="ECO:0000256" key="5">
    <source>
        <dbReference type="ARBA" id="ARBA00022989"/>
    </source>
</evidence>
<dbReference type="InterPro" id="IPR013685">
    <property type="entry name" value="POTRA_FtsQ_type"/>
</dbReference>
<evidence type="ECO:0000256" key="6">
    <source>
        <dbReference type="ARBA" id="ARBA00023136"/>
    </source>
</evidence>
<proteinExistence type="predicted"/>
<keyword evidence="7" id="KW-0131">Cell cycle</keyword>
<dbReference type="GO" id="GO:0005886">
    <property type="term" value="C:plasma membrane"/>
    <property type="evidence" value="ECO:0007669"/>
    <property type="project" value="TreeGrafter"/>
</dbReference>
<sequence length="267" mass="31030">MPRLEEVNKLKLTIAIKGEWKYQMGRFARKFIVLLILVVLTAIFVFRLDYFNVKEFSIHNLKRVKKDDIIKILQQYQNQNILSINTKEIRQKLLENPEIEDVKITRRFPNMLILEVYEKETVGLIKYLNSYIEVDKNGYVIRIEGDLPKKSIIFEGLKVNEATVGKKLDIDDELLFDEGLRVANSLKKFDIFGKFNVDCVTVSLKSVNNIEFKIDKLIVKVGDLSEIDYKLRLLKSVYEKLPKHIEGTVILNSNGIATFSPNTEEDN</sequence>
<feature type="transmembrane region" description="Helical" evidence="8">
    <location>
        <begin position="31"/>
        <end position="48"/>
    </location>
</feature>
<dbReference type="Pfam" id="PF08478">
    <property type="entry name" value="POTRA_1"/>
    <property type="match status" value="1"/>
</dbReference>
<dbReference type="Gene3D" id="3.10.20.310">
    <property type="entry name" value="membrane protein fhac"/>
    <property type="match status" value="1"/>
</dbReference>
<dbReference type="RefSeq" id="WP_011916487.1">
    <property type="nucleotide sequence ID" value="NC_009437.1"/>
</dbReference>
<dbReference type="AlphaFoldDB" id="A4XI06"/>